<dbReference type="SUPFAM" id="SSF161111">
    <property type="entry name" value="Cation efflux protein transmembrane domain-like"/>
    <property type="match status" value="1"/>
</dbReference>
<evidence type="ECO:0000256" key="11">
    <source>
        <dbReference type="SAM" id="Phobius"/>
    </source>
</evidence>
<dbReference type="EMBL" id="BNAU01000002">
    <property type="protein sequence ID" value="GHE89751.1"/>
    <property type="molecule type" value="Genomic_DNA"/>
</dbReference>
<organism evidence="13 14">
    <name type="scientific">Amycolatopsis deserti</name>
    <dbReference type="NCBI Taxonomy" id="185696"/>
    <lineage>
        <taxon>Bacteria</taxon>
        <taxon>Bacillati</taxon>
        <taxon>Actinomycetota</taxon>
        <taxon>Actinomycetes</taxon>
        <taxon>Pseudonocardiales</taxon>
        <taxon>Pseudonocardiaceae</taxon>
        <taxon>Amycolatopsis</taxon>
    </lineage>
</organism>
<proteinExistence type="inferred from homology"/>
<protein>
    <recommendedName>
        <fullName evidence="12">Cation efflux protein transmembrane domain-containing protein</fullName>
    </recommendedName>
</protein>
<evidence type="ECO:0000256" key="3">
    <source>
        <dbReference type="ARBA" id="ARBA00008731"/>
    </source>
</evidence>
<dbReference type="PANTHER" id="PTHR31937">
    <property type="entry name" value="TRANSMEMBRANE PROTEIN 163"/>
    <property type="match status" value="1"/>
</dbReference>
<dbReference type="InterPro" id="IPR026765">
    <property type="entry name" value="Tmem163"/>
</dbReference>
<accession>A0ABQ3IRW8</accession>
<dbReference type="InterPro" id="IPR027469">
    <property type="entry name" value="Cation_efflux_TMD_sf"/>
</dbReference>
<feature type="transmembrane region" description="Helical" evidence="11">
    <location>
        <begin position="51"/>
        <end position="72"/>
    </location>
</feature>
<comment type="similarity">
    <text evidence="3">Belongs to the TMEM163 family.</text>
</comment>
<dbReference type="Pfam" id="PF01545">
    <property type="entry name" value="Cation_efflux"/>
    <property type="match status" value="1"/>
</dbReference>
<evidence type="ECO:0000256" key="8">
    <source>
        <dbReference type="ARBA" id="ARBA00023018"/>
    </source>
</evidence>
<dbReference type="InterPro" id="IPR058533">
    <property type="entry name" value="Cation_efflux_TM"/>
</dbReference>
<feature type="domain" description="Cation efflux protein transmembrane" evidence="12">
    <location>
        <begin position="8"/>
        <end position="93"/>
    </location>
</feature>
<feature type="transmembrane region" description="Helical" evidence="11">
    <location>
        <begin position="12"/>
        <end position="30"/>
    </location>
</feature>
<evidence type="ECO:0000256" key="5">
    <source>
        <dbReference type="ARBA" id="ARBA00022753"/>
    </source>
</evidence>
<evidence type="ECO:0000313" key="13">
    <source>
        <dbReference type="EMBL" id="GHE89751.1"/>
    </source>
</evidence>
<evidence type="ECO:0000256" key="9">
    <source>
        <dbReference type="ARBA" id="ARBA00023136"/>
    </source>
</evidence>
<keyword evidence="8" id="KW-0770">Synapse</keyword>
<gene>
    <name evidence="13" type="ORF">GCM10017786_22430</name>
</gene>
<dbReference type="Proteomes" id="UP000605897">
    <property type="component" value="Unassembled WGS sequence"/>
</dbReference>
<evidence type="ECO:0000313" key="14">
    <source>
        <dbReference type="Proteomes" id="UP000605897"/>
    </source>
</evidence>
<reference evidence="14" key="1">
    <citation type="journal article" date="2019" name="Int. J. Syst. Evol. Microbiol.">
        <title>The Global Catalogue of Microorganisms (GCM) 10K type strain sequencing project: providing services to taxonomists for standard genome sequencing and annotation.</title>
        <authorList>
            <consortium name="The Broad Institute Genomics Platform"/>
            <consortium name="The Broad Institute Genome Sequencing Center for Infectious Disease"/>
            <person name="Wu L."/>
            <person name="Ma J."/>
        </authorList>
    </citation>
    <scope>NUCLEOTIDE SEQUENCE [LARGE SCALE GENOMIC DNA]</scope>
    <source>
        <strain evidence="14">CGMCC 4.7677</strain>
    </source>
</reference>
<evidence type="ECO:0000256" key="1">
    <source>
        <dbReference type="ARBA" id="ARBA00004146"/>
    </source>
</evidence>
<keyword evidence="9 11" id="KW-0472">Membrane</keyword>
<dbReference type="PANTHER" id="PTHR31937:SF2">
    <property type="entry name" value="TRANSMEMBRANE PROTEIN 163"/>
    <property type="match status" value="1"/>
</dbReference>
<keyword evidence="7 11" id="KW-1133">Transmembrane helix</keyword>
<evidence type="ECO:0000259" key="12">
    <source>
        <dbReference type="Pfam" id="PF01545"/>
    </source>
</evidence>
<keyword evidence="14" id="KW-1185">Reference proteome</keyword>
<keyword evidence="10" id="KW-0968">Cytoplasmic vesicle</keyword>
<evidence type="ECO:0000256" key="4">
    <source>
        <dbReference type="ARBA" id="ARBA00022692"/>
    </source>
</evidence>
<comment type="subcellular location">
    <subcellularLocation>
        <location evidence="2">Cytoplasmic vesicle</location>
        <location evidence="2">Secretory vesicle</location>
        <location evidence="2">Synaptic vesicle membrane</location>
        <topology evidence="2">Multi-pass membrane protein</topology>
    </subcellularLocation>
    <subcellularLocation>
        <location evidence="1">Early endosome membrane</location>
    </subcellularLocation>
</comment>
<comment type="caution">
    <text evidence="13">The sequence shown here is derived from an EMBL/GenBank/DDBJ whole genome shotgun (WGS) entry which is preliminary data.</text>
</comment>
<keyword evidence="6" id="KW-0862">Zinc</keyword>
<evidence type="ECO:0000256" key="10">
    <source>
        <dbReference type="ARBA" id="ARBA00023329"/>
    </source>
</evidence>
<sequence>MVGADAAEHSTVGIALAAASLLVMPVLSYAQRRAGRELGSASAVADSKQTLLCTYLSGVLLAGLLLNSLFGWSWADPVVALVIAAVAVKEGREAWRGEHCC</sequence>
<keyword evidence="4 11" id="KW-0812">Transmembrane</keyword>
<evidence type="ECO:0000256" key="7">
    <source>
        <dbReference type="ARBA" id="ARBA00022989"/>
    </source>
</evidence>
<evidence type="ECO:0000256" key="2">
    <source>
        <dbReference type="ARBA" id="ARBA00004644"/>
    </source>
</evidence>
<dbReference type="Gene3D" id="1.20.1510.10">
    <property type="entry name" value="Cation efflux protein transmembrane domain"/>
    <property type="match status" value="1"/>
</dbReference>
<evidence type="ECO:0000256" key="6">
    <source>
        <dbReference type="ARBA" id="ARBA00022833"/>
    </source>
</evidence>
<name>A0ABQ3IRW8_9PSEU</name>
<keyword evidence="5" id="KW-0967">Endosome</keyword>